<dbReference type="EMBL" id="AP014685">
    <property type="protein sequence ID" value="BAR60309.1"/>
    <property type="molecule type" value="Genomic_DNA"/>
</dbReference>
<evidence type="ECO:0000313" key="3">
    <source>
        <dbReference type="Proteomes" id="UP000063308"/>
    </source>
</evidence>
<accession>A0A0E4FW61</accession>
<evidence type="ECO:0000259" key="1">
    <source>
        <dbReference type="Pfam" id="PF08241"/>
    </source>
</evidence>
<dbReference type="InterPro" id="IPR013216">
    <property type="entry name" value="Methyltransf_11"/>
</dbReference>
<proteinExistence type="predicted"/>
<dbReference type="AlphaFoldDB" id="A0A0E4FW61"/>
<sequence length="231" mass="25544">MTRRMTELFDGYHDNYRDVVQSSIDFSGLPHHFFMRAKADLLRDLIAERLDAERPEMLDVGCGVGSLHPLLHGMVGRLSGIDVSSASLAQARADNRGVDYREFDGRSFPFDDASFDLVTAVCVMHHVVPAEWAQFIAEMRRVTRPGGLVCVIEHNPYNPLTRLAVARCEFDRDAVLLSAGTARKLMAADGLREIGSRHFLLLPWDTKPARRLEGALSGVSLGGQYAAFGTA</sequence>
<organism evidence="2 3">
    <name type="scientific">Bradyrhizobium diazoefficiens</name>
    <dbReference type="NCBI Taxonomy" id="1355477"/>
    <lineage>
        <taxon>Bacteria</taxon>
        <taxon>Pseudomonadati</taxon>
        <taxon>Pseudomonadota</taxon>
        <taxon>Alphaproteobacteria</taxon>
        <taxon>Hyphomicrobiales</taxon>
        <taxon>Nitrobacteraceae</taxon>
        <taxon>Bradyrhizobium</taxon>
    </lineage>
</organism>
<dbReference type="InterPro" id="IPR050508">
    <property type="entry name" value="Methyltransf_Superfamily"/>
</dbReference>
<dbReference type="PANTHER" id="PTHR42912">
    <property type="entry name" value="METHYLTRANSFERASE"/>
    <property type="match status" value="1"/>
</dbReference>
<dbReference type="Gene3D" id="3.40.50.150">
    <property type="entry name" value="Vaccinia Virus protein VP39"/>
    <property type="match status" value="1"/>
</dbReference>
<protein>
    <recommendedName>
        <fullName evidence="1">Methyltransferase type 11 domain-containing protein</fullName>
    </recommendedName>
</protein>
<dbReference type="GO" id="GO:0008757">
    <property type="term" value="F:S-adenosylmethionine-dependent methyltransferase activity"/>
    <property type="evidence" value="ECO:0007669"/>
    <property type="project" value="InterPro"/>
</dbReference>
<dbReference type="InterPro" id="IPR029063">
    <property type="entry name" value="SAM-dependent_MTases_sf"/>
</dbReference>
<dbReference type="Pfam" id="PF08241">
    <property type="entry name" value="Methyltransf_11"/>
    <property type="match status" value="1"/>
</dbReference>
<dbReference type="SUPFAM" id="SSF53335">
    <property type="entry name" value="S-adenosyl-L-methionine-dependent methyltransferases"/>
    <property type="match status" value="1"/>
</dbReference>
<dbReference type="CDD" id="cd02440">
    <property type="entry name" value="AdoMet_MTases"/>
    <property type="match status" value="1"/>
</dbReference>
<dbReference type="Proteomes" id="UP000063308">
    <property type="component" value="Chromosome"/>
</dbReference>
<feature type="domain" description="Methyltransferase type 11" evidence="1">
    <location>
        <begin position="58"/>
        <end position="150"/>
    </location>
</feature>
<dbReference type="PANTHER" id="PTHR42912:SF80">
    <property type="entry name" value="METHYLTRANSFERASE DOMAIN-CONTAINING PROTEIN"/>
    <property type="match status" value="1"/>
</dbReference>
<name>A0A0E4FW61_9BRAD</name>
<reference evidence="2 3" key="1">
    <citation type="submission" date="2014-11" db="EMBL/GenBank/DDBJ databases">
        <title>Symbiosis island explosion on the genome of extra-slow-growing strains of soybean bradyrhizobia with massive insertion sequences.</title>
        <authorList>
            <person name="Iida T."/>
            <person name="Minamisawa K."/>
        </authorList>
    </citation>
    <scope>NUCLEOTIDE SEQUENCE [LARGE SCALE GENOMIC DNA]</scope>
    <source>
        <strain evidence="2 3">NK6</strain>
    </source>
</reference>
<gene>
    <name evidence="2" type="ORF">NK6_7158</name>
</gene>
<evidence type="ECO:0000313" key="2">
    <source>
        <dbReference type="EMBL" id="BAR60309.1"/>
    </source>
</evidence>